<dbReference type="EMBL" id="FRAJ01000003">
    <property type="protein sequence ID" value="SHJ68444.1"/>
    <property type="molecule type" value="Genomic_DNA"/>
</dbReference>
<keyword evidence="5 9" id="KW-0812">Transmembrane</keyword>
<comment type="subcellular location">
    <subcellularLocation>
        <location evidence="1 9">Cell membrane</location>
        <topology evidence="1">Multi-pass membrane protein</topology>
    </subcellularLocation>
    <subcellularLocation>
        <location evidence="9">Bacterial flagellum basal body</location>
    </subcellularLocation>
</comment>
<evidence type="ECO:0000256" key="2">
    <source>
        <dbReference type="ARBA" id="ARBA00006156"/>
    </source>
</evidence>
<dbReference type="InterPro" id="IPR006305">
    <property type="entry name" value="FliQ"/>
</dbReference>
<evidence type="ECO:0000313" key="10">
    <source>
        <dbReference type="EMBL" id="SHJ68444.1"/>
    </source>
</evidence>
<evidence type="ECO:0000256" key="3">
    <source>
        <dbReference type="ARBA" id="ARBA00021718"/>
    </source>
</evidence>
<name>A0A1M6LBA8_9FIRM</name>
<dbReference type="GO" id="GO:0009425">
    <property type="term" value="C:bacterial-type flagellum basal body"/>
    <property type="evidence" value="ECO:0007669"/>
    <property type="project" value="UniProtKB-SubCell"/>
</dbReference>
<dbReference type="GO" id="GO:0005886">
    <property type="term" value="C:plasma membrane"/>
    <property type="evidence" value="ECO:0007669"/>
    <property type="project" value="UniProtKB-SubCell"/>
</dbReference>
<dbReference type="GO" id="GO:0044780">
    <property type="term" value="P:bacterial-type flagellum assembly"/>
    <property type="evidence" value="ECO:0007669"/>
    <property type="project" value="InterPro"/>
</dbReference>
<accession>A0A1M6LBA8</accession>
<keyword evidence="6 9" id="KW-1133">Transmembrane helix</keyword>
<dbReference type="AlphaFoldDB" id="A0A1M6LBA8"/>
<protein>
    <recommendedName>
        <fullName evidence="3 9">Flagellar biosynthetic protein FliQ</fullName>
    </recommendedName>
</protein>
<comment type="similarity">
    <text evidence="2 9">Belongs to the FliQ/MopD/SpaQ family.</text>
</comment>
<dbReference type="PANTHER" id="PTHR34040:SF2">
    <property type="entry name" value="FLAGELLAR BIOSYNTHETIC PROTEIN FLIQ"/>
    <property type="match status" value="1"/>
</dbReference>
<dbReference type="NCBIfam" id="TIGR01402">
    <property type="entry name" value="fliQ"/>
    <property type="match status" value="1"/>
</dbReference>
<keyword evidence="11" id="KW-1185">Reference proteome</keyword>
<evidence type="ECO:0000256" key="1">
    <source>
        <dbReference type="ARBA" id="ARBA00004651"/>
    </source>
</evidence>
<evidence type="ECO:0000256" key="9">
    <source>
        <dbReference type="RuleBase" id="RU364090"/>
    </source>
</evidence>
<dbReference type="PRINTS" id="PR00952">
    <property type="entry name" value="TYPE3IMQPROT"/>
</dbReference>
<evidence type="ECO:0000313" key="11">
    <source>
        <dbReference type="Proteomes" id="UP000184082"/>
    </source>
</evidence>
<gene>
    <name evidence="9" type="primary">fliQ</name>
    <name evidence="10" type="ORF">SAMN02745883_00143</name>
</gene>
<evidence type="ECO:0000256" key="8">
    <source>
        <dbReference type="ARBA" id="ARBA00023143"/>
    </source>
</evidence>
<keyword evidence="4 9" id="KW-1003">Cell membrane</keyword>
<organism evidence="10 11">
    <name type="scientific">Caminicella sporogenes DSM 14501</name>
    <dbReference type="NCBI Taxonomy" id="1121266"/>
    <lineage>
        <taxon>Bacteria</taxon>
        <taxon>Bacillati</taxon>
        <taxon>Bacillota</taxon>
        <taxon>Clostridia</taxon>
        <taxon>Peptostreptococcales</taxon>
        <taxon>Caminicellaceae</taxon>
        <taxon>Caminicella</taxon>
    </lineage>
</organism>
<dbReference type="PANTHER" id="PTHR34040">
    <property type="entry name" value="FLAGELLAR BIOSYNTHETIC PROTEIN FLIQ"/>
    <property type="match status" value="1"/>
</dbReference>
<sequence length="89" mass="9934">MDENIILDLFQHAMLNIILLSAPMLLIGLLVGLAVSIFQATTQIQEATLAFVPKILAVFISLVIFSPWLLRKAIDFANFVFSNINNFVK</sequence>
<evidence type="ECO:0000256" key="6">
    <source>
        <dbReference type="ARBA" id="ARBA00022989"/>
    </source>
</evidence>
<feature type="transmembrane region" description="Helical" evidence="9">
    <location>
        <begin position="12"/>
        <end position="38"/>
    </location>
</feature>
<keyword evidence="10" id="KW-0969">Cilium</keyword>
<dbReference type="Proteomes" id="UP000184082">
    <property type="component" value="Unassembled WGS sequence"/>
</dbReference>
<keyword evidence="10" id="KW-0282">Flagellum</keyword>
<keyword evidence="7 9" id="KW-0472">Membrane</keyword>
<keyword evidence="10" id="KW-0966">Cell projection</keyword>
<evidence type="ECO:0000256" key="4">
    <source>
        <dbReference type="ARBA" id="ARBA00022475"/>
    </source>
</evidence>
<dbReference type="InterPro" id="IPR002191">
    <property type="entry name" value="Bac_export_3"/>
</dbReference>
<dbReference type="Pfam" id="PF01313">
    <property type="entry name" value="Bac_export_3"/>
    <property type="match status" value="1"/>
</dbReference>
<dbReference type="PIRSF" id="PIRSF004669">
    <property type="entry name" value="FliQ"/>
    <property type="match status" value="1"/>
</dbReference>
<dbReference type="GO" id="GO:0009306">
    <property type="term" value="P:protein secretion"/>
    <property type="evidence" value="ECO:0007669"/>
    <property type="project" value="InterPro"/>
</dbReference>
<dbReference type="STRING" id="1121266.SAMN02745883_00143"/>
<feature type="transmembrane region" description="Helical" evidence="9">
    <location>
        <begin position="50"/>
        <end position="70"/>
    </location>
</feature>
<keyword evidence="8 9" id="KW-0975">Bacterial flagellum</keyword>
<proteinExistence type="inferred from homology"/>
<evidence type="ECO:0000256" key="5">
    <source>
        <dbReference type="ARBA" id="ARBA00022692"/>
    </source>
</evidence>
<dbReference type="RefSeq" id="WP_072965465.1">
    <property type="nucleotide sequence ID" value="NZ_FRAJ01000003.1"/>
</dbReference>
<reference evidence="10 11" key="1">
    <citation type="submission" date="2016-11" db="EMBL/GenBank/DDBJ databases">
        <authorList>
            <person name="Jaros S."/>
            <person name="Januszkiewicz K."/>
            <person name="Wedrychowicz H."/>
        </authorList>
    </citation>
    <scope>NUCLEOTIDE SEQUENCE [LARGE SCALE GENOMIC DNA]</scope>
    <source>
        <strain evidence="10 11">DSM 14501</strain>
    </source>
</reference>
<comment type="function">
    <text evidence="9">Role in flagellar biosynthesis.</text>
</comment>
<evidence type="ECO:0000256" key="7">
    <source>
        <dbReference type="ARBA" id="ARBA00023136"/>
    </source>
</evidence>